<organism evidence="2 3">
    <name type="scientific">Megalurothrips usitatus</name>
    <name type="common">bean blossom thrips</name>
    <dbReference type="NCBI Taxonomy" id="439358"/>
    <lineage>
        <taxon>Eukaryota</taxon>
        <taxon>Metazoa</taxon>
        <taxon>Ecdysozoa</taxon>
        <taxon>Arthropoda</taxon>
        <taxon>Hexapoda</taxon>
        <taxon>Insecta</taxon>
        <taxon>Pterygota</taxon>
        <taxon>Neoptera</taxon>
        <taxon>Paraneoptera</taxon>
        <taxon>Thysanoptera</taxon>
        <taxon>Terebrantia</taxon>
        <taxon>Thripoidea</taxon>
        <taxon>Thripidae</taxon>
        <taxon>Megalurothrips</taxon>
    </lineage>
</organism>
<gene>
    <name evidence="2" type="ORF">ONE63_007436</name>
</gene>
<feature type="compositionally biased region" description="Low complexity" evidence="1">
    <location>
        <begin position="510"/>
        <end position="520"/>
    </location>
</feature>
<feature type="region of interest" description="Disordered" evidence="1">
    <location>
        <begin position="131"/>
        <end position="201"/>
    </location>
</feature>
<feature type="region of interest" description="Disordered" evidence="1">
    <location>
        <begin position="353"/>
        <end position="379"/>
    </location>
</feature>
<dbReference type="Proteomes" id="UP001075354">
    <property type="component" value="Chromosome 5"/>
</dbReference>
<feature type="compositionally biased region" description="Polar residues" evidence="1">
    <location>
        <begin position="486"/>
        <end position="505"/>
    </location>
</feature>
<feature type="region of interest" description="Disordered" evidence="1">
    <location>
        <begin position="291"/>
        <end position="340"/>
    </location>
</feature>
<proteinExistence type="predicted"/>
<accession>A0AAV7XSK0</accession>
<feature type="compositionally biased region" description="Basic and acidic residues" evidence="1">
    <location>
        <begin position="154"/>
        <end position="164"/>
    </location>
</feature>
<keyword evidence="3" id="KW-1185">Reference proteome</keyword>
<feature type="compositionally biased region" description="Acidic residues" evidence="1">
    <location>
        <begin position="360"/>
        <end position="376"/>
    </location>
</feature>
<feature type="region of interest" description="Disordered" evidence="1">
    <location>
        <begin position="1"/>
        <end position="29"/>
    </location>
</feature>
<feature type="compositionally biased region" description="Polar residues" evidence="1">
    <location>
        <begin position="462"/>
        <end position="472"/>
    </location>
</feature>
<feature type="region of interest" description="Disordered" evidence="1">
    <location>
        <begin position="245"/>
        <end position="267"/>
    </location>
</feature>
<feature type="compositionally biased region" description="Basic and acidic residues" evidence="1">
    <location>
        <begin position="131"/>
        <end position="142"/>
    </location>
</feature>
<feature type="region of interest" description="Disordered" evidence="1">
    <location>
        <begin position="446"/>
        <end position="590"/>
    </location>
</feature>
<comment type="caution">
    <text evidence="2">The sequence shown here is derived from an EMBL/GenBank/DDBJ whole genome shotgun (WGS) entry which is preliminary data.</text>
</comment>
<name>A0AAV7XSK0_9NEOP</name>
<evidence type="ECO:0000313" key="2">
    <source>
        <dbReference type="EMBL" id="KAJ1527461.1"/>
    </source>
</evidence>
<sequence>MNGIASPTAPSGSGADGCPGPGVTSDTEDLPAFASTAQEVNYYARFLQFLVTGLPSARDRAVGAQWSLVLTAGPPQPGVHDEYLKQLLVCCTVGRLLGVFSSPPASSWLPPLPEHHSVAWLTKAAHALRERERRQGAGDPSERQQQQQQQPADEAEKANEKAGEAGRGAPAPTDNAGEAQGQRRAADGDEPEPVPAPPVQAEVSAGGTQYLAVQDGGGSADESHFYYAFSTEPLPHWVGAVDADLGETSHGTQDHKTGGSGSVPWLSSHEGEGLDWLLANPGFLSLPSAERPASDLWQEASPELQAQAGQRPRGDAFDDLPPTPFAALQHQDPDAHAPGGYVWVEDEFGGLTEVPVETLAAEEDEDFGEDDADEDEWRPAEQIYPSNAPIAVAALALPVGQRPQQRPWGMAAAAWPGGGGGASYEDSQYPSSSYGTYEAGGWFPGGGAGGGGWDSLGQSYGSAETTEPTHAGSSLGAGGWPYRYSLSRSQSAPATSASEGASTLNEGMLSGSAGSEASASFRDVYYDETHYAPQPPATPRPSRRRRAARDTDLDLSDADGSLFKPVTTGRHVTRQPTRPQPQRALSDSDMFNARQQVRAAVGVSGPEMFKGSFRDQKP</sequence>
<dbReference type="EMBL" id="JAPTSV010000005">
    <property type="protein sequence ID" value="KAJ1527461.1"/>
    <property type="molecule type" value="Genomic_DNA"/>
</dbReference>
<protein>
    <submittedName>
        <fullName evidence="2">Uncharacterized protein</fullName>
    </submittedName>
</protein>
<dbReference type="AlphaFoldDB" id="A0AAV7XSK0"/>
<evidence type="ECO:0000256" key="1">
    <source>
        <dbReference type="SAM" id="MobiDB-lite"/>
    </source>
</evidence>
<reference evidence="2" key="1">
    <citation type="submission" date="2022-12" db="EMBL/GenBank/DDBJ databases">
        <title>Chromosome-level genome assembly of the bean flower thrips Megalurothrips usitatus.</title>
        <authorList>
            <person name="Ma L."/>
            <person name="Liu Q."/>
            <person name="Li H."/>
            <person name="Cai W."/>
        </authorList>
    </citation>
    <scope>NUCLEOTIDE SEQUENCE</scope>
    <source>
        <strain evidence="2">Cailab_2022a</strain>
    </source>
</reference>
<evidence type="ECO:0000313" key="3">
    <source>
        <dbReference type="Proteomes" id="UP001075354"/>
    </source>
</evidence>